<dbReference type="InterPro" id="IPR036514">
    <property type="entry name" value="SGNH_hydro_sf"/>
</dbReference>
<dbReference type="AlphaFoldDB" id="A0A9P4YIY1"/>
<dbReference type="Gene3D" id="3.40.50.1110">
    <property type="entry name" value="SGNH hydrolase"/>
    <property type="match status" value="1"/>
</dbReference>
<comment type="caution">
    <text evidence="1">The sequence shown here is derived from an EMBL/GenBank/DDBJ whole genome shotgun (WGS) entry which is preliminary data.</text>
</comment>
<protein>
    <submittedName>
        <fullName evidence="1">SGNH hydrolase</fullName>
    </submittedName>
</protein>
<dbReference type="PANTHER" id="PTHR14209">
    <property type="entry name" value="ISOAMYL ACETATE-HYDROLYZING ESTERASE 1"/>
    <property type="match status" value="1"/>
</dbReference>
<gene>
    <name evidence="1" type="ORF">GY632_2785</name>
</gene>
<dbReference type="InterPro" id="IPR045136">
    <property type="entry name" value="Iah1-like"/>
</dbReference>
<evidence type="ECO:0000313" key="1">
    <source>
        <dbReference type="EMBL" id="KAF3896514.1"/>
    </source>
</evidence>
<dbReference type="Proteomes" id="UP000749309">
    <property type="component" value="Unassembled WGS sequence"/>
</dbReference>
<dbReference type="InterPro" id="IPR001087">
    <property type="entry name" value="GDSL"/>
</dbReference>
<sequence length="328" mass="37331">MSYRYFRRDSRLDKVTPNDYPRIYLFGDSLTERGFFPQDVGFGWQLQKYYADRVEVVNEGEQVTLGMFLSVRFPLGGNSTSMGLIWIRQTSRSLRRQFNEYLMGAIKSRGPPAPLFITIFLGANDACLSLSGAMVPLEEYEEHIRHYLNTILDDPATQETKVILISPPPVNVPVPVGEPLLDNPDAAIILRSVASQSRGHRTWESKRTYAKKIVEIGKEYEAQASRVAVLDLWYSLTKSVCRIEGTTQDDAFYHLDIDEMLPGSGMPGAKPFDKGYFTDGLHFGDKAYEILGRELLDLALTKWPELKRENFPRRVRLCQLPDAGRKHS</sequence>
<organism evidence="1 2">
    <name type="scientific">Trichophyton interdigitale</name>
    <dbReference type="NCBI Taxonomy" id="101480"/>
    <lineage>
        <taxon>Eukaryota</taxon>
        <taxon>Fungi</taxon>
        <taxon>Dikarya</taxon>
        <taxon>Ascomycota</taxon>
        <taxon>Pezizomycotina</taxon>
        <taxon>Eurotiomycetes</taxon>
        <taxon>Eurotiomycetidae</taxon>
        <taxon>Onygenales</taxon>
        <taxon>Arthrodermataceae</taxon>
        <taxon>Trichophyton</taxon>
    </lineage>
</organism>
<evidence type="ECO:0000313" key="2">
    <source>
        <dbReference type="Proteomes" id="UP000749309"/>
    </source>
</evidence>
<dbReference type="EMBL" id="JAAQVJ010000070">
    <property type="protein sequence ID" value="KAF3896514.1"/>
    <property type="molecule type" value="Genomic_DNA"/>
</dbReference>
<proteinExistence type="predicted"/>
<reference evidence="1" key="1">
    <citation type="submission" date="2020-03" db="EMBL/GenBank/DDBJ databases">
        <title>Whole Genome Sequence of Trichophyton interdigitale from India.</title>
        <authorList>
            <person name="Kumar P."/>
        </authorList>
    </citation>
    <scope>NUCLEOTIDE SEQUENCE</scope>
    <source>
        <strain evidence="1">UCMS-IGIB-CI14</strain>
    </source>
</reference>
<dbReference type="GO" id="GO:0016788">
    <property type="term" value="F:hydrolase activity, acting on ester bonds"/>
    <property type="evidence" value="ECO:0007669"/>
    <property type="project" value="InterPro"/>
</dbReference>
<dbReference type="Pfam" id="PF00657">
    <property type="entry name" value="Lipase_GDSL"/>
    <property type="match status" value="1"/>
</dbReference>
<accession>A0A9P4YIY1</accession>
<name>A0A9P4YIY1_9EURO</name>
<keyword evidence="1" id="KW-0378">Hydrolase</keyword>
<dbReference type="PANTHER" id="PTHR14209:SF19">
    <property type="entry name" value="ISOAMYL ACETATE-HYDROLYZING ESTERASE 1 HOMOLOG"/>
    <property type="match status" value="1"/>
</dbReference>
<dbReference type="SUPFAM" id="SSF52266">
    <property type="entry name" value="SGNH hydrolase"/>
    <property type="match status" value="1"/>
</dbReference>